<gene>
    <name evidence="1" type="primary">lptC</name>
    <name evidence="1" type="ORF">EO244_13990</name>
</gene>
<dbReference type="InterPro" id="IPR026265">
    <property type="entry name" value="LptC"/>
</dbReference>
<proteinExistence type="predicted"/>
<organism evidence="1 2">
    <name type="scientific">Ancylomarina salipaludis</name>
    <dbReference type="NCBI Taxonomy" id="2501299"/>
    <lineage>
        <taxon>Bacteria</taxon>
        <taxon>Pseudomonadati</taxon>
        <taxon>Bacteroidota</taxon>
        <taxon>Bacteroidia</taxon>
        <taxon>Marinilabiliales</taxon>
        <taxon>Marinifilaceae</taxon>
        <taxon>Ancylomarina</taxon>
    </lineage>
</organism>
<dbReference type="GO" id="GO:0005886">
    <property type="term" value="C:plasma membrane"/>
    <property type="evidence" value="ECO:0007669"/>
    <property type="project" value="InterPro"/>
</dbReference>
<dbReference type="AlphaFoldDB" id="A0A4Q1JJ15"/>
<dbReference type="GO" id="GO:0015221">
    <property type="term" value="F:lipopolysaccharide transmembrane transporter activity"/>
    <property type="evidence" value="ECO:0007669"/>
    <property type="project" value="InterPro"/>
</dbReference>
<keyword evidence="2" id="KW-1185">Reference proteome</keyword>
<evidence type="ECO:0000313" key="2">
    <source>
        <dbReference type="Proteomes" id="UP000289703"/>
    </source>
</evidence>
<comment type="caution">
    <text evidence="1">The sequence shown here is derived from an EMBL/GenBank/DDBJ whole genome shotgun (WGS) entry which is preliminary data.</text>
</comment>
<dbReference type="InterPro" id="IPR010664">
    <property type="entry name" value="LipoPS_assembly_LptC-rel"/>
</dbReference>
<name>A0A4Q1JJ15_9BACT</name>
<protein>
    <submittedName>
        <fullName evidence="1">LPS export ABC transporter periplasmic protein LptC</fullName>
    </submittedName>
</protein>
<dbReference type="Pfam" id="PF06835">
    <property type="entry name" value="LptC"/>
    <property type="match status" value="1"/>
</dbReference>
<sequence length="193" mass="22405">MKKTIQIEFIYKSIVALFGVTMLLSCENSIKEVKSITAEETRPEIYGENVEFIFTDSTRIQYKAFAIEFLQIKNEEEEYNEFPKGGNVISYNKDGSQAWTIKSNYAKNIVKDMIWELRNDVVAVSDDGKTINTELMYWDQKNQKIYSDQYVRITKKDGQMLEGNSFTADDKLNHISLSRVSGEVFLEDKNMKQ</sequence>
<dbReference type="Gene3D" id="2.60.450.10">
    <property type="entry name" value="Lipopolysaccharide (LPS) transport protein A like domain"/>
    <property type="match status" value="1"/>
</dbReference>
<dbReference type="OrthoDB" id="9812080at2"/>
<evidence type="ECO:0000313" key="1">
    <source>
        <dbReference type="EMBL" id="RXQ89890.1"/>
    </source>
</evidence>
<accession>A0A4Q1JJ15</accession>
<dbReference type="NCBIfam" id="TIGR04409">
    <property type="entry name" value="LptC_YrbK"/>
    <property type="match status" value="1"/>
</dbReference>
<dbReference type="Proteomes" id="UP000289703">
    <property type="component" value="Unassembled WGS sequence"/>
</dbReference>
<dbReference type="RefSeq" id="WP_129255311.1">
    <property type="nucleotide sequence ID" value="NZ_SAXA01000014.1"/>
</dbReference>
<dbReference type="PROSITE" id="PS51257">
    <property type="entry name" value="PROKAR_LIPOPROTEIN"/>
    <property type="match status" value="1"/>
</dbReference>
<reference evidence="1 2" key="1">
    <citation type="submission" date="2019-01" db="EMBL/GenBank/DDBJ databases">
        <title>Ancylomarina salipaludis sp. nov., isolated from a salt marsh.</title>
        <authorList>
            <person name="Yoon J.-H."/>
        </authorList>
    </citation>
    <scope>NUCLEOTIDE SEQUENCE [LARGE SCALE GENOMIC DNA]</scope>
    <source>
        <strain evidence="1 2">SHSM-M15</strain>
    </source>
</reference>
<dbReference type="EMBL" id="SAXA01000014">
    <property type="protein sequence ID" value="RXQ89890.1"/>
    <property type="molecule type" value="Genomic_DNA"/>
</dbReference>